<gene>
    <name evidence="1" type="ORF">Acr_00g0019620</name>
</gene>
<evidence type="ECO:0000313" key="1">
    <source>
        <dbReference type="EMBL" id="GFS31867.1"/>
    </source>
</evidence>
<sequence>MILKVCPPGSSATGIRPRQWNGLIVVPWKIMSSLSDAELDVHYQLVCPCPQKFCNMKLLLYQIEFLFKAMNSPIDDNQSAASNECFVGTVLLMSDITDFYLLRSHNGYLIDD</sequence>
<comment type="caution">
    <text evidence="1">The sequence shown here is derived from an EMBL/GenBank/DDBJ whole genome shotgun (WGS) entry which is preliminary data.</text>
</comment>
<organism evidence="1 2">
    <name type="scientific">Actinidia rufa</name>
    <dbReference type="NCBI Taxonomy" id="165716"/>
    <lineage>
        <taxon>Eukaryota</taxon>
        <taxon>Viridiplantae</taxon>
        <taxon>Streptophyta</taxon>
        <taxon>Embryophyta</taxon>
        <taxon>Tracheophyta</taxon>
        <taxon>Spermatophyta</taxon>
        <taxon>Magnoliopsida</taxon>
        <taxon>eudicotyledons</taxon>
        <taxon>Gunneridae</taxon>
        <taxon>Pentapetalae</taxon>
        <taxon>asterids</taxon>
        <taxon>Ericales</taxon>
        <taxon>Actinidiaceae</taxon>
        <taxon>Actinidia</taxon>
    </lineage>
</organism>
<keyword evidence="2" id="KW-1185">Reference proteome</keyword>
<name>A0A7J0DD67_9ERIC</name>
<dbReference type="Proteomes" id="UP000585474">
    <property type="component" value="Unassembled WGS sequence"/>
</dbReference>
<evidence type="ECO:0000313" key="2">
    <source>
        <dbReference type="Proteomes" id="UP000585474"/>
    </source>
</evidence>
<reference evidence="2" key="1">
    <citation type="submission" date="2019-07" db="EMBL/GenBank/DDBJ databases">
        <title>De Novo Assembly of kiwifruit Actinidia rufa.</title>
        <authorList>
            <person name="Sugita-Konishi S."/>
            <person name="Sato K."/>
            <person name="Mori E."/>
            <person name="Abe Y."/>
            <person name="Kisaki G."/>
            <person name="Hamano K."/>
            <person name="Suezawa K."/>
            <person name="Otani M."/>
            <person name="Fukuda T."/>
            <person name="Manabe T."/>
            <person name="Gomi K."/>
            <person name="Tabuchi M."/>
            <person name="Akimitsu K."/>
            <person name="Kataoka I."/>
        </authorList>
    </citation>
    <scope>NUCLEOTIDE SEQUENCE [LARGE SCALE GENOMIC DNA]</scope>
    <source>
        <strain evidence="2">cv. Fuchu</strain>
    </source>
</reference>
<dbReference type="EMBL" id="BJWL01000153">
    <property type="protein sequence ID" value="GFS31867.1"/>
    <property type="molecule type" value="Genomic_DNA"/>
</dbReference>
<protein>
    <submittedName>
        <fullName evidence="1">Uncharacterized protein</fullName>
    </submittedName>
</protein>
<proteinExistence type="predicted"/>
<dbReference type="AlphaFoldDB" id="A0A7J0DD67"/>
<accession>A0A7J0DD67</accession>